<protein>
    <recommendedName>
        <fullName evidence="7">Endolytic murein transglycosylase</fullName>
        <ecNumber evidence="7">4.2.2.29</ecNumber>
    </recommendedName>
    <alternativeName>
        <fullName evidence="7">Peptidoglycan lytic transglycosylase</fullName>
    </alternativeName>
    <alternativeName>
        <fullName evidence="7">Peptidoglycan polymerization terminase</fullName>
    </alternativeName>
</protein>
<dbReference type="Pfam" id="PF02618">
    <property type="entry name" value="YceG"/>
    <property type="match status" value="1"/>
</dbReference>
<organism evidence="8 9">
    <name type="scientific">Aliikangiella maris</name>
    <dbReference type="NCBI Taxonomy" id="3162458"/>
    <lineage>
        <taxon>Bacteria</taxon>
        <taxon>Pseudomonadati</taxon>
        <taxon>Pseudomonadota</taxon>
        <taxon>Gammaproteobacteria</taxon>
        <taxon>Oceanospirillales</taxon>
        <taxon>Pleioneaceae</taxon>
        <taxon>Aliikangiella</taxon>
    </lineage>
</organism>
<reference evidence="8 9" key="1">
    <citation type="submission" date="2024-06" db="EMBL/GenBank/DDBJ databases">
        <authorList>
            <person name="Li F."/>
        </authorList>
    </citation>
    <scope>NUCLEOTIDE SEQUENCE [LARGE SCALE GENOMIC DNA]</scope>
    <source>
        <strain evidence="8 9">GXAS 311</strain>
    </source>
</reference>
<evidence type="ECO:0000313" key="9">
    <source>
        <dbReference type="Proteomes" id="UP001548189"/>
    </source>
</evidence>
<gene>
    <name evidence="7 8" type="primary">mltG</name>
    <name evidence="8" type="ORF">ABVT43_10545</name>
</gene>
<evidence type="ECO:0000256" key="1">
    <source>
        <dbReference type="ARBA" id="ARBA00022475"/>
    </source>
</evidence>
<feature type="site" description="Important for catalytic activity" evidence="7">
    <location>
        <position position="226"/>
    </location>
</feature>
<dbReference type="HAMAP" id="MF_02065">
    <property type="entry name" value="MltG"/>
    <property type="match status" value="1"/>
</dbReference>
<evidence type="ECO:0000256" key="4">
    <source>
        <dbReference type="ARBA" id="ARBA00023136"/>
    </source>
</evidence>
<dbReference type="EMBL" id="JBEVCJ010000011">
    <property type="protein sequence ID" value="MET1255567.1"/>
    <property type="molecule type" value="Genomic_DNA"/>
</dbReference>
<evidence type="ECO:0000256" key="5">
    <source>
        <dbReference type="ARBA" id="ARBA00023239"/>
    </source>
</evidence>
<comment type="function">
    <text evidence="7">Functions as a peptidoglycan terminase that cleaves nascent peptidoglycan strands endolytically to terminate their elongation.</text>
</comment>
<dbReference type="RefSeq" id="WP_353896152.1">
    <property type="nucleotide sequence ID" value="NZ_JBEVCJ010000011.1"/>
</dbReference>
<evidence type="ECO:0000313" key="8">
    <source>
        <dbReference type="EMBL" id="MET1255567.1"/>
    </source>
</evidence>
<dbReference type="Gene3D" id="3.30.160.60">
    <property type="entry name" value="Classic Zinc Finger"/>
    <property type="match status" value="1"/>
</dbReference>
<keyword evidence="2 7" id="KW-0812">Transmembrane</keyword>
<dbReference type="Proteomes" id="UP001548189">
    <property type="component" value="Unassembled WGS sequence"/>
</dbReference>
<evidence type="ECO:0000256" key="3">
    <source>
        <dbReference type="ARBA" id="ARBA00022989"/>
    </source>
</evidence>
<dbReference type="InterPro" id="IPR003770">
    <property type="entry name" value="MLTG-like"/>
</dbReference>
<evidence type="ECO:0000256" key="6">
    <source>
        <dbReference type="ARBA" id="ARBA00023316"/>
    </source>
</evidence>
<dbReference type="EC" id="4.2.2.29" evidence="7"/>
<dbReference type="PANTHER" id="PTHR30518:SF2">
    <property type="entry name" value="ENDOLYTIC MUREIN TRANSGLYCOSYLASE"/>
    <property type="match status" value="1"/>
</dbReference>
<proteinExistence type="inferred from homology"/>
<accession>A0ABV2BUG1</accession>
<evidence type="ECO:0000256" key="2">
    <source>
        <dbReference type="ARBA" id="ARBA00022692"/>
    </source>
</evidence>
<dbReference type="PANTHER" id="PTHR30518">
    <property type="entry name" value="ENDOLYTIC MUREIN TRANSGLYCOSYLASE"/>
    <property type="match status" value="1"/>
</dbReference>
<keyword evidence="9" id="KW-1185">Reference proteome</keyword>
<keyword evidence="3 7" id="KW-1133">Transmembrane helix</keyword>
<keyword evidence="5 7" id="KW-0456">Lyase</keyword>
<comment type="catalytic activity">
    <reaction evidence="7">
        <text>a peptidoglycan chain = a peptidoglycan chain with N-acetyl-1,6-anhydromuramyl-[peptide] at the reducing end + a peptidoglycan chain with N-acetylglucosamine at the non-reducing end.</text>
        <dbReference type="EC" id="4.2.2.29"/>
    </reaction>
</comment>
<keyword evidence="4 7" id="KW-0472">Membrane</keyword>
<dbReference type="Gene3D" id="3.30.1490.480">
    <property type="entry name" value="Endolytic murein transglycosylase"/>
    <property type="match status" value="1"/>
</dbReference>
<keyword evidence="6 7" id="KW-0961">Cell wall biogenesis/degradation</keyword>
<comment type="similarity">
    <text evidence="7">Belongs to the transglycosylase MltG family.</text>
</comment>
<keyword evidence="1 7" id="KW-1003">Cell membrane</keyword>
<name>A0ABV2BUG1_9GAMM</name>
<keyword evidence="7" id="KW-0997">Cell inner membrane</keyword>
<dbReference type="CDD" id="cd08010">
    <property type="entry name" value="MltG_like"/>
    <property type="match status" value="1"/>
</dbReference>
<sequence>MSKRSFISLRLIFGLCVLGLVLFLSWHGYAYKAFINSPLNISQQQVIEVRTGDNINQLSRQWYSRGIISNSLYLKVLARLNPQLQKIKVGEYLVEVGDTPLTLLVRLSQGKVIQYSVTIVEGINAHQLIQQFKQQENLVFDLPEPIEKLHQILDLSYAGGQSNHIEGWFYPDTYYFSRASSVLAILKRANQKMQQVLEEEWQARQPGLPYNNPYEALIMASIIEKETGIAVERGKIAGVFVRRLQKNMRLQTDPTVIYGIGPDFNGDITYKDLKTRTSYNTYQIKGLPPTPIAMPGRAAIHAALHPEEGNELYFVATGDGGHYFSETLEQHNAAVRRYQLKR</sequence>
<comment type="caution">
    <text evidence="8">The sequence shown here is derived from an EMBL/GenBank/DDBJ whole genome shotgun (WGS) entry which is preliminary data.</text>
</comment>
<dbReference type="NCBIfam" id="TIGR00247">
    <property type="entry name" value="endolytic transglycosylase MltG"/>
    <property type="match status" value="1"/>
</dbReference>
<evidence type="ECO:0000256" key="7">
    <source>
        <dbReference type="HAMAP-Rule" id="MF_02065"/>
    </source>
</evidence>